<dbReference type="GO" id="GO:0045104">
    <property type="term" value="P:intermediate filament cytoskeleton organization"/>
    <property type="evidence" value="ECO:0007669"/>
    <property type="project" value="InterPro"/>
</dbReference>
<feature type="compositionally biased region" description="Low complexity" evidence="11">
    <location>
        <begin position="2397"/>
        <end position="2410"/>
    </location>
</feature>
<dbReference type="STRING" id="158441.A0A226F7E7"/>
<comment type="subcellular location">
    <subcellularLocation>
        <location evidence="1">Cytoplasm</location>
        <location evidence="1">Cytoskeleton</location>
    </subcellularLocation>
</comment>
<dbReference type="InterPro" id="IPR011992">
    <property type="entry name" value="EF-hand-dom_pair"/>
</dbReference>
<dbReference type="SUPFAM" id="SSF143575">
    <property type="entry name" value="GAS2 domain-like"/>
    <property type="match status" value="1"/>
</dbReference>
<keyword evidence="4" id="KW-0597">Phosphoprotein</keyword>
<dbReference type="InterPro" id="IPR043197">
    <property type="entry name" value="Plakin"/>
</dbReference>
<dbReference type="InterPro" id="IPR001452">
    <property type="entry name" value="SH3_domain"/>
</dbReference>
<dbReference type="GO" id="GO:0030056">
    <property type="term" value="C:hemidesmosome"/>
    <property type="evidence" value="ECO:0007669"/>
    <property type="project" value="TreeGrafter"/>
</dbReference>
<dbReference type="SUPFAM" id="SSF47473">
    <property type="entry name" value="EF-hand"/>
    <property type="match status" value="1"/>
</dbReference>
<dbReference type="InterPro" id="IPR018159">
    <property type="entry name" value="Spectrin/alpha-actinin"/>
</dbReference>
<feature type="region of interest" description="Disordered" evidence="11">
    <location>
        <begin position="4501"/>
        <end position="4560"/>
    </location>
</feature>
<feature type="compositionally biased region" description="Low complexity" evidence="11">
    <location>
        <begin position="7570"/>
        <end position="7581"/>
    </location>
</feature>
<keyword evidence="7" id="KW-0009">Actin-binding</keyword>
<evidence type="ECO:0000259" key="14">
    <source>
        <dbReference type="PROSITE" id="PS50222"/>
    </source>
</evidence>
<dbReference type="GO" id="GO:0005874">
    <property type="term" value="C:microtubule"/>
    <property type="evidence" value="ECO:0007669"/>
    <property type="project" value="UniProtKB-KW"/>
</dbReference>
<dbReference type="Gene3D" id="3.30.920.20">
    <property type="entry name" value="Gas2-like domain"/>
    <property type="match status" value="1"/>
</dbReference>
<dbReference type="Pfam" id="PF00307">
    <property type="entry name" value="CH"/>
    <property type="match status" value="2"/>
</dbReference>
<dbReference type="PROSITE" id="PS50021">
    <property type="entry name" value="CH"/>
    <property type="match status" value="2"/>
</dbReference>
<feature type="domain" description="Calponin-homology (CH)" evidence="13">
    <location>
        <begin position="1"/>
        <end position="51"/>
    </location>
</feature>
<dbReference type="CDD" id="cd00176">
    <property type="entry name" value="SPEC"/>
    <property type="match status" value="17"/>
</dbReference>
<feature type="coiled-coil region" evidence="10">
    <location>
        <begin position="4813"/>
        <end position="4847"/>
    </location>
</feature>
<organism evidence="16 17">
    <name type="scientific">Folsomia candida</name>
    <name type="common">Springtail</name>
    <dbReference type="NCBI Taxonomy" id="158441"/>
    <lineage>
        <taxon>Eukaryota</taxon>
        <taxon>Metazoa</taxon>
        <taxon>Ecdysozoa</taxon>
        <taxon>Arthropoda</taxon>
        <taxon>Hexapoda</taxon>
        <taxon>Collembola</taxon>
        <taxon>Entomobryomorpha</taxon>
        <taxon>Isotomoidea</taxon>
        <taxon>Isotomidae</taxon>
        <taxon>Proisotominae</taxon>
        <taxon>Folsomia</taxon>
    </lineage>
</organism>
<dbReference type="Pfam" id="PF21020">
    <property type="entry name" value="Spectrin_4"/>
    <property type="match status" value="1"/>
</dbReference>
<dbReference type="Pfam" id="PF02187">
    <property type="entry name" value="GAS2"/>
    <property type="match status" value="1"/>
</dbReference>
<dbReference type="SMART" id="SM00033">
    <property type="entry name" value="CH"/>
    <property type="match status" value="1"/>
</dbReference>
<feature type="compositionally biased region" description="Polar residues" evidence="11">
    <location>
        <begin position="7390"/>
        <end position="7407"/>
    </location>
</feature>
<keyword evidence="5" id="KW-0493">Microtubule</keyword>
<feature type="compositionally biased region" description="Low complexity" evidence="11">
    <location>
        <begin position="7521"/>
        <end position="7546"/>
    </location>
</feature>
<dbReference type="InterPro" id="IPR001715">
    <property type="entry name" value="CH_dom"/>
</dbReference>
<evidence type="ECO:0000256" key="9">
    <source>
        <dbReference type="PROSITE-ProRule" id="PRU00192"/>
    </source>
</evidence>
<keyword evidence="6" id="KW-0677">Repeat</keyword>
<dbReference type="FunFam" id="1.10.418.10:FF:000022">
    <property type="entry name" value="Short stop, isoform K"/>
    <property type="match status" value="1"/>
</dbReference>
<dbReference type="FunFam" id="1.20.58.60:FF:000055">
    <property type="entry name" value="Short stop, isoform K"/>
    <property type="match status" value="1"/>
</dbReference>
<dbReference type="OrthoDB" id="2250192at2759"/>
<dbReference type="SMART" id="SM00150">
    <property type="entry name" value="SPEC"/>
    <property type="match status" value="34"/>
</dbReference>
<feature type="coiled-coil region" evidence="10">
    <location>
        <begin position="5300"/>
        <end position="5359"/>
    </location>
</feature>
<feature type="coiled-coil region" evidence="10">
    <location>
        <begin position="3967"/>
        <end position="4015"/>
    </location>
</feature>
<dbReference type="GO" id="GO:0005886">
    <property type="term" value="C:plasma membrane"/>
    <property type="evidence" value="ECO:0007669"/>
    <property type="project" value="UniProtKB-SubCell"/>
</dbReference>
<dbReference type="SUPFAM" id="SSF46966">
    <property type="entry name" value="Spectrin repeat"/>
    <property type="match status" value="30"/>
</dbReference>
<feature type="compositionally biased region" description="Polar residues" evidence="11">
    <location>
        <begin position="4524"/>
        <end position="4536"/>
    </location>
</feature>
<protein>
    <submittedName>
        <fullName evidence="16">Microtubule-actin cross-linking factor 1</fullName>
    </submittedName>
</protein>
<dbReference type="Gene3D" id="1.20.58.1060">
    <property type="match status" value="1"/>
</dbReference>
<dbReference type="InterPro" id="IPR003108">
    <property type="entry name" value="GAR_dom"/>
</dbReference>
<feature type="domain" description="GAR" evidence="15">
    <location>
        <begin position="7291"/>
        <end position="7363"/>
    </location>
</feature>
<dbReference type="PANTHER" id="PTHR23169">
    <property type="entry name" value="ENVOPLAKIN"/>
    <property type="match status" value="1"/>
</dbReference>
<feature type="coiled-coil region" evidence="10">
    <location>
        <begin position="6913"/>
        <end position="6951"/>
    </location>
</feature>
<feature type="region of interest" description="Disordered" evidence="11">
    <location>
        <begin position="2764"/>
        <end position="2800"/>
    </location>
</feature>
<dbReference type="OMA" id="SDFINME"/>
<dbReference type="InterPro" id="IPR041615">
    <property type="entry name" value="Desmoplakin_SH3"/>
</dbReference>
<feature type="compositionally biased region" description="Low complexity" evidence="11">
    <location>
        <begin position="4542"/>
        <end position="4557"/>
    </location>
</feature>
<dbReference type="Gene3D" id="1.20.58.60">
    <property type="match status" value="28"/>
</dbReference>
<feature type="region of interest" description="Disordered" evidence="11">
    <location>
        <begin position="7486"/>
        <end position="7709"/>
    </location>
</feature>
<dbReference type="SUPFAM" id="SSF47576">
    <property type="entry name" value="Calponin-homology domain, CH-domain"/>
    <property type="match status" value="1"/>
</dbReference>
<feature type="region of interest" description="Disordered" evidence="11">
    <location>
        <begin position="2009"/>
        <end position="2040"/>
    </location>
</feature>
<feature type="coiled-coil region" evidence="10">
    <location>
        <begin position="6470"/>
        <end position="6497"/>
    </location>
</feature>
<dbReference type="CDD" id="cd21189">
    <property type="entry name" value="CH_PLEC-like_rpt2"/>
    <property type="match status" value="1"/>
</dbReference>
<dbReference type="Gene3D" id="1.10.418.10">
    <property type="entry name" value="Calponin-like domain"/>
    <property type="match status" value="2"/>
</dbReference>
<dbReference type="Gene3D" id="1.10.238.10">
    <property type="entry name" value="EF-hand"/>
    <property type="match status" value="1"/>
</dbReference>
<feature type="coiled-coil region" evidence="10">
    <location>
        <begin position="6102"/>
        <end position="6150"/>
    </location>
</feature>
<feature type="compositionally biased region" description="Acidic residues" evidence="11">
    <location>
        <begin position="2917"/>
        <end position="2929"/>
    </location>
</feature>
<feature type="compositionally biased region" description="Polar residues" evidence="11">
    <location>
        <begin position="2764"/>
        <end position="2777"/>
    </location>
</feature>
<reference evidence="16 17" key="1">
    <citation type="submission" date="2015-12" db="EMBL/GenBank/DDBJ databases">
        <title>The genome of Folsomia candida.</title>
        <authorList>
            <person name="Faddeeva A."/>
            <person name="Derks M.F."/>
            <person name="Anvar Y."/>
            <person name="Smit S."/>
            <person name="Van Straalen N."/>
            <person name="Roelofs D."/>
        </authorList>
    </citation>
    <scope>NUCLEOTIDE SEQUENCE [LARGE SCALE GENOMIC DNA]</scope>
    <source>
        <strain evidence="16 17">VU population</strain>
        <tissue evidence="16">Whole body</tissue>
    </source>
</reference>
<dbReference type="InterPro" id="IPR036534">
    <property type="entry name" value="GAR_dom_sf"/>
</dbReference>
<dbReference type="Pfam" id="PF00435">
    <property type="entry name" value="Spectrin"/>
    <property type="match status" value="15"/>
</dbReference>
<feature type="coiled-coil region" evidence="10">
    <location>
        <begin position="5445"/>
        <end position="5475"/>
    </location>
</feature>
<evidence type="ECO:0000256" key="1">
    <source>
        <dbReference type="ARBA" id="ARBA00004245"/>
    </source>
</evidence>
<feature type="region of interest" description="Disordered" evidence="11">
    <location>
        <begin position="2909"/>
        <end position="2933"/>
    </location>
</feature>
<dbReference type="FunFam" id="3.30.920.20:FF:000001">
    <property type="entry name" value="Microtubule-actin cross-linking factor 1"/>
    <property type="match status" value="1"/>
</dbReference>
<evidence type="ECO:0000313" key="17">
    <source>
        <dbReference type="Proteomes" id="UP000198287"/>
    </source>
</evidence>
<feature type="domain" description="SH3" evidence="12">
    <location>
        <begin position="711"/>
        <end position="770"/>
    </location>
</feature>
<keyword evidence="8" id="KW-0206">Cytoskeleton</keyword>
<feature type="compositionally biased region" description="Polar residues" evidence="11">
    <location>
        <begin position="2429"/>
        <end position="2441"/>
    </location>
</feature>
<dbReference type="GO" id="GO:0005198">
    <property type="term" value="F:structural molecule activity"/>
    <property type="evidence" value="ECO:0007669"/>
    <property type="project" value="TreeGrafter"/>
</dbReference>
<evidence type="ECO:0000259" key="13">
    <source>
        <dbReference type="PROSITE" id="PS50021"/>
    </source>
</evidence>
<dbReference type="GO" id="GO:0005882">
    <property type="term" value="C:intermediate filament"/>
    <property type="evidence" value="ECO:0007669"/>
    <property type="project" value="TreeGrafter"/>
</dbReference>
<keyword evidence="17" id="KW-1185">Reference proteome</keyword>
<sequence>MRFHMLQNVQTVLDFLRYRKIKLVNIRAEDIVDGNPKLTLGLIWTIILHFQISEIVVGMEENVSAKEALLAWAKKSTAKYPGVRVGDFTKSWKDGLAFCALLNRNRPDLIDWRSVTRRSARERLETAFNVAERDCGVVKLLDPEDVDTNEPDEKSIITYISSLYDAFPEPPRLHPLYDTESQKKWEEYREIATSLYTWIRQNVNNMQDRHFSTSLIEMRKMAAEMNRFRVEEVPSRGHDKQRLAHLFRDAEKHFRDGELDRELHMENIERQWQLLMLAHQEKDQAIHEEIKKLEKLQRLAEKIHREGKQVEIRLDEIEQRIDEEARRIDRLHPLDAKHNCDQLERDMQMTEDTIKSMFTDTQTLKDARFHQASEVQKMVQHLHQRWISIRSLLHNRLLSVLASISFPIEEKSVTRTSKTVMETRLVETNQHFRTLQEVGDWIKQKQKSLHDSDFGSDLPSVQAELEKQLREHRTIEKFQSSVDKCSTSKSSFHGEELQLYINYLNTIQKSYSELLMSSRKRQSDLETLSDFVQSATNELMWLSEKEEREITRDWSSKNINLVEVEQYYESLMCELEKREIQFNAVQDRGESLVLQHHPASKCIETYMSAMQTQWAWLLQLTICLETHLKHVATYQQYFSDIRECEQTVARKEEMLNTVYSKSEFSLDEGEMLLKEMQDMREDLTKYGDIITSVSNQSRDIIPLKQRKTNVSRPIIVTAICNYKQNNQQMVINKDERCTLTDNSQRVRWRITNSSGLEGMVPGVCFVIPPPDNEALDAADRLRRQYDRTVTMWQKKQLKMRQNMIFATIKVVKSWDLSQFLAMGAEQRNAIRKALNEDAEKLIQEGDPSDPALRRLRREIDEVNRLFDEFERKAMESEKTKTASKNFTEQVTILHQDLEDLERNIVSRANAPIPKDVDSLSRLVVEHREFEMKIHTFESRVQTMQRNYATMPQKTASVQAKVEKVVEKWERVWSLSNLYVERLKSVEIVLNSMEETKTHVSQFEMKLASYENLPTDDDGIKRVSNDLYNLQNTAQAHQHTVDRMVDNTKIVRQKVEKSRPSQKRHTDIEKLEDEVHRVSSRWTSTCSEIVERINTVQITSEHASRYNTSYSKEMNWLDSVDSKTKSLPLVEGSGAKRKINPHMTLYNSVIEEKITIEQVNTMGARLAKEAKRYDSIVDTYRETMEETHPSLNANLVKKAKVQSAEEVIFRELDLLNLKYQLTVDNLYHRLQQLAIIYRQVVATQEDTSFEMPIVPAPSPIKTYRIHAQREATSPLNDLLQSEDTVDFVQQKSSANITLTPAKGPTTKKLSVMGVKNGNGHTNGEKEGSGDGMLGGASLRFTEIRSAKIIEKVEEGISTETTTVYGIIDPSTGDSLTLSQAIGCGLVDIKTGEFVDPRTNKRITLQEATELGYIESGILHKLMGLCGLVDPQTGEELTFLEAIRKGYYDLSKGVFIHPQTGEPITTEQAIRLGLSTKHKESMPGGSISATCDRPFLPSDYFPVSTTLVGEQHTSDISTDAHVIAPSSIRSSDMIGNPISLDLSLSSDVLISVPPPTTHQNPTLTQLVQAGGVIDPKTGVINVGKLKEMSENVTTEEKTVHLTEAVEQGLISVQTAEHSSPAGHGLSELFEQDLVSLISTNPNDGDDNVPQVKILDRFSGKQLSLEESIHAGILNPFVTEVYHPEEKKRITVVEAINDEIIDPETGVWNKSEPLSSAYSSQLIRKPISLKDACDSDLVKEYYLGESTTEVAFSSIIDPITRVDQTILESMAAGNLDVTSKTVTDSSTEKLVSLEEALAKGIITPSGSVVVDAKLGTLVPLKAASKQGLLSTVVRTSIFDIPCVTDPTEASVPISLTEALEKQLIDPHTTPQSNSLNISSQILPILNSPSGIWEKEDPTSQVRSEMSVLEAITKQKLLPSGKISTGESVSPPIPINMAVEEGLLDPEKAEFLKGLYSINLTTANVTTTEKHLVTVHSQEIKSTFQYMDVPAVPELVSSSDEYSSVVSLQTQQPITDEMTKVRSSPSSQDQFQSELQTQKPSSEENVIDRRLLKIPADGWSLEDALGNPLFDSNAGLFTIPGTDRQMTFEECIHLKIIDPTSAEIVDQKRKRRTSIIRGIEKQVINSTGHYQGHTPDTKNLSLADSISRGLILLKVDPKISTTTTGPDLASSDKTELVESTLENFPTTTGTLLPSEISQSLSQQHPDELVINAVLQGEVDPTLVIIKDKDGNNLTAQEAIDRGHLDKNTGSVKVDGQTISVKDALKLGALAIAAAPALGVKAVYDSLASKIANEKACQKQVELGLVHDDDDPRESETSGIETALQPEILTSAHSLLLTQSDPMQIHKIIKSTDKIGVEKIGEDQFAKSEQQPETVERVLSSGTATPAAGELLHQEPAPTDISAPASSEGSSQPSSCPLPPPTFVDSVPIEKSEPSTTSMPLNNRSSSDATQVGVVISEQVIPLESVYTTTTTTTTTTVIITKISRHKVPITELISSGMVDSKTAAILSAPENFIGPDGKKIDLKEAIQLGKIDGNSGAILDPDSQQLLTINEAVIKNLLDDEANVLLPVGRSVTVPELKSQGLFDPKEQKIIHPETGDNLTMSEAISSQVLFGQSAVTDPVSKKRMSLTDALTKNIVSNETGGVTGKDGKEIPLIQALESGTYEDMPHPMENYMNPVAMTMPTAVMLGLVDPEKGTMTNISTGEKTLISQAVQQGKIMMTSPEDSDLTNYTIPHLADSNLTTDEKMQREILLATKEKVVLSPVIESSIPSHTSTLPGTTNLSVKLKESPPKSPQKKVVSPPPSPPIETLSATAVAQSLDPSLLVIDPRTGKEAPLGNVLQEGVNPDAIQITNPASSESISLKEAVGLGVLAVLGAPLAAGALIADAIQGKNKGSKQGGEQIQTIQIKTTATKPAIETVKQQDDEDLGDDDDDDDFGHMSKPFPLNIAVAKGKYNPETGLVHLEDTNEFVALDEAIKRNEIDAHALTCKDPRNEQLITLEKAIETGIMNPKTGHVVDPVTGANISLDVALESGLLIKPTKKISLPDALYGDRYDPATNTFVNSSGESVPLKSAIDNKEINLNTTLVKNFATESVIPFRTAMAEDIVDVNSGLVKISPSEMVNIRDAIETGVIIEVRQPLSLSEMFMKGLHTDGKSRPFMHPVTGKYITLAEALSEKVIDSDSMHVKDTREGFAKKMPLQVAIQEGFMSGDDGSVQDFGKNVKLSLTEAVDSGLVIDSRRPISLQKCLHLGLYSEDSGRMTDPNSGKSITLHEGIRRLVVNPNLPCVWNEEEAKILSLVETCRVGIIDRQEGLFNLSLPQTTTQATEVPSLAADETGATVPFPEKISLAQALEEKHILDIEKPFGLYQALKIGLYDKKTGKFVHPSTGKYLTLEDSCKEDLIDPNTSVVKSSMDSKLLRLPVAVNLGVVDPVGGLFRLGDSSLSSKSKGIPLDQARIDGYVLTTDRPLSIVDAVQEHLYNSKTGKIADTLLGEWLTPKNAVQQGLIDPMTSAVQNLRNQNIKSLNAAIDDGDIENDRGLVTDARNGKPTTFNRAVEQGILVKVPKPISFSKAIHSDFIDLKRGTFCDPRTSITSPLQIAITHELIEPGSAVVKHPETDAYINLREATQIGLVSLNRRALIDPSTLKLKPLCIIFDQGTVVFLRESVSFDVARDKGLLNLKTGKFIDPNASDTLPMTIKEAIDIHAINPNSAVIKDTLKKRLLKLSDAFNAALIDPNSSTVIDTATNHAIPLEQAIASGLLLTPRNPFGLLEALDFSMYDPVSGKFSDPYTEAGDCKLSLNQCIAKNLIEQSTTMVKAPSSGKILPLSEAIAANIVDGESGYFLDTSTGTRHNLLDAWKRGWLLPAEARLAIEAQYAQCDATINNLTNWLNDIERRLASQESLRETVEEIKKQTMTVKQIRDDVEDHSQMVLTCLDQVRHLVATGGDVLSSEEINTLEKNGKILKTRFDCVSNYSESLFRQLTTASDELKKYKAEVSTFKTWMDKSIRTLEEKERNLSNLSASGRDNTKEFVSDVIAHQGDLRFITMSAQKFIEESREYLQTLNTFRTNLPQRLPYLEVKESSIKHEVTQITTVYQDLLARANRLFDKLSQLGNKQKDFQDALNKAMAWLKEVTPRVQKVLSEPIAGEPRLVEDQLSRAKALQSEILSNGKLIEAVRQATNNLLNSMEELSPSERDAVERTTSELESKYKNLLDAVGDKIKDLDTALVQSQGLQDAVEGVSNWLTQAEYQLKNINKPASLIRERLDEQIREVKMLQADIDSHRPSIESMARSADDLLRTRNATVSKKVEAKLKDVLSRYEKLVEKLVQRSVFLHEVSTHLDSFLLNANHFENWFSEMFETLETRLTGDDAMAKLDELMRRKDSKKHDFDETISSGKSLVSKKDVTDTSPVKDKIKALENQWRDLTGSLDEKSKLGKTRVEALNAYEKLRDQVQKWLTSMESRVNSFQSVAVDVELIKQQEIELKPLVKEHRDYNPTIDKVNELGNAYDALTRGDRSDSPRRKVSSPVKRPSMRSTDTRSPSPSKTLGVDRSPMSPSGSSGFGSRRSSQEGFLNLEDSSPVQQQLNEINHRYNLIGMKLTDRQTELDSTREEVRKIADNLKALAQFLDKTERSLPKDAIPQSRDEADKMLKTIKSILEDMYDKQGMLDNTRTLITDLLRRKPNVPGAESLKDAFDGISQRWKDLQDKCKRRVGFLEHIKEFHDSHDNLHGWLNAKDKMLAVLGPISSDPRMVQSQMQQVQVMRDEFRNQKPILDSFNNAGDNILTQTSPDSPDGRKIEDKLASINQRWNDLLHKLDEREGNLDAASNASQDFFNNLNKLQDNLHKISDDLDDLIADKGDPEEMLKKLEAIERNLNSQRPILADVEAAGAELCDILQDPGAKADIKQKLAQVGRLFNQCQKKLDNCKAELENSKKDVIDFNDACEAAQDWLADMLSHLSDKLLVSADRDILRGQVGEFEPIYKQIMSKEHEIIMTLNKGKELMAKSTRKPEQRTIQTNMEKVQKGWDKLKKEAVDRHNRLQTCNEHCKKYDKTREPFLNWLAGAEDKFEKFRLTSYKKPDIDKLLKEVNGFKNDLWRHSGEYESTRGFGETFVGACDKDKDGVKNELQEMKQRWEALNNAILAKIQELEDAAAKLNAFNEDCRDLKNALNRCDDKLASHDSMGDAAKDPKLLQRIKAIQDEVRKLEKPLDNVRQQGEGLSIDANRNNCDDAHIRDAVDDLMDRFDNLNSKLGDRFNQAESAQRAMEEFKNLMKGLSADIGDLENELNAMKPIGRDIPTVKSQIHEIEVFREKLEDKKADLAGAASALEELIRQGVAADPKGMKDQIDGLRKLLAKLEDKSKQRDSELQKTLARLEGFYDLYNSTDDMIDDLIQQEKSFSKTVGGDVASIRAQQAQFKEFRTRYVDAVAKKVEECNKTGQGLIQSASSGVNTSGLEKDLEKMNDKWNALKERINEQERKLDVALLQSGKFKEALDGLDKWLSEMEDLVANQKPPSADAKVVKAQLQEQKFLNKMLLDRQPSVTSLFQMGKEIAANADPAEKHEIEGQMNNMKDRYGNLCDGARDRQGLLEDVMKVAKAFLDKFGPLSDWLDKQGKKLKDMSLIPTDEDKIARRIKEHDAFHDGLLKKQPDFSELAELAQTLMNLVGDEDAAGVADSLQDLTDRYGRLIEESEGLGNLLRQAKAGLRNLVLSYEELVAWMDTVEKRLAKYKVVAVHKDKLIEQMQQLATITEEIKDREKQVDDTVEAGLDLMKNISNDEAIQLKDKLDSLQRRFHNITTKAADLLKTAQEALPLVTQFHECHLNLSDWMAEAENILKGLDNSNLIAQEKVIVRLEAEIVEQRKVLEIINLVGPQLCQLSPGEGASTIEGLVTRDNRRFDAICEQVQRRAERIQMAKARSMEVLSDIDDLLDWFREIEGQLRDAEKPSCEPDVVRVQLQEHRTLNDEINSQKGRVREVLATAKKVLREATQGEDTATLREKAEDLKETMETVSKLSSDRLNALEQALPLAEHFFDTHIDLNQWMDAMEDEISILDTPALRPDQIVKLQEKTQAFIQSLTEHKPLLDKLNKTGGALIKLCNNDDAGKVDEIMHADNERYNALRVALRDKQQALEKALQETSQFKDKLDGMLNALENTADQCKNAEPISAHPEKIRDQIGDNDAIIDDVKKREDAFNSVKKQAADIIDKAPNKNDPAVRDIKQKLDRLNSLWDQIQKLTKQRGKNLDEALALAEKFWEQLQAILDKLDILSETLKNQEPPAVEPKAIQKQQEALKEIKKDIEKVKPEVNNCRQSGQKLLQVVGEQDKPEISKNIHELDAAWDNITALFAKREENLIDAMEKAMEFHETLQELLRFLDKAEARLAGFGVIGADIEAVKKQIKELKDFKGDVDPMMVKVEALNRQAQELTERTSPDQAAKIKGPLAQVNRRWDDLLKGIVDRQRELENALLRLGQFQHALNDMNKKWADLQKKANDRQKELEDALREAQAFNAEIQDLLMWLNDVDAALNTSKPVGGLPETAQEQLNRFMEIFNELEANRPKVEAILHQGQEYLKKSTEGSATNLQHNLRTLRQRWESVMNRANDKKIKLEIALKEAMEFHKACQDFIDWLTEAERYLTGLEPVSRVLDKVVEQVESHKEFQKEVSAHREVMLNLEKKGNHLKYFSQKQDVILIKNLLISVQHRWDRVVSKSTERVRLLDLGFKEAKEFHDSWTSLMNWLDEADKNLEEITATAGKSNKRGGKCRQVIRIMFTLGQNPVKIKQMLAKHKEFQRALAAKQPAYDSTMKNGKTLKDKAPKPDEPILRQMLTDLKNKWNAICNKSVEKQRNLEQALLRSGQFKDALQELLDWLKDMDRLIVDDGPVHGDLDTVTALIDAHSKIEEEVNNRRSQINDIIRTAEEMMETAQPDEKAKLQSQVKEIKTSYDKIKKKCETRSRRLEEALKEAEKLHKAVHMLLEWLSDAEMKLRFMKELKLKEREKDETIELAKSILAKAHPDAIPVIKHWISIIQSRWDEISSWAVQRQQKLQAHLNALRGMEEMLEELMAWLKKCEDTLTQLEAEPLPDDMAEILVLIKEHKGFMEGMASRQPEIDAVCKPKLVSRQPMVKGKPGPRLRSTTPGGESREASPELDFAQRRLRKGIHFVTFLTYSKAVEPQIKNPRVKALWDKWKVVWMMAWERQRRLQDKFNYLQELEKVKNFSWEDWRKRFLRFMNNKKSRVMDLFRKIDKNNDNLIPREEFIDAIMKTKFPTSRLEMNAVADMFDHGDHLIDYMEFIAALRADWEDRKPMSEGDVIEDEIQRQVMKCTCRQKFRVFQVGEGKYRFGESQKLRLVRILRSTVMVRVGGGWVALDEFLVKNDPCRAKGRTNIELREQFILADGVSQTMTAFKSKPSGSTISSGNRSAQSLPAAGPITKVPTHHPTPEYIMAQLKPIFDSIRQGNDLGGSFRCSFSHSSANTCSHSSSRLLKSATSRWKPIRQWVKERSIRSVPMGQRARSTDRTTPESTYSDDGFSLSRPPRRSSTGPGRGSQPGSRSGSKPPSRTGSNASLDSTDDYGTRIPVRRSASLKRGTSGSTFGSRGPLATSTPSRPAFSLSTNLNGSRGPSTERPSRIPLYVGGETGSGEISLDRSRTPSNSNIPVAVSHQTPRTPSGGSNVSFSLSGTAGAAATSSTSATTERGPGGTTRTATSDSATKSSYSTQSRSSFQEE</sequence>
<dbReference type="InterPro" id="IPR002048">
    <property type="entry name" value="EF_hand_dom"/>
</dbReference>
<comment type="caution">
    <text evidence="16">The sequence shown here is derived from an EMBL/GenBank/DDBJ whole genome shotgun (WGS) entry which is preliminary data.</text>
</comment>
<evidence type="ECO:0000256" key="2">
    <source>
        <dbReference type="ARBA" id="ARBA00022443"/>
    </source>
</evidence>
<dbReference type="Pfam" id="PF17902">
    <property type="entry name" value="SH3_10"/>
    <property type="match status" value="1"/>
</dbReference>
<dbReference type="SMART" id="SM00250">
    <property type="entry name" value="PLEC"/>
    <property type="match status" value="19"/>
</dbReference>
<dbReference type="GO" id="GO:0005509">
    <property type="term" value="F:calcium ion binding"/>
    <property type="evidence" value="ECO:0007669"/>
    <property type="project" value="InterPro"/>
</dbReference>
<feature type="coiled-coil region" evidence="10">
    <location>
        <begin position="824"/>
        <end position="903"/>
    </location>
</feature>
<feature type="domain" description="EF-hand" evidence="14">
    <location>
        <begin position="7216"/>
        <end position="7251"/>
    </location>
</feature>
<dbReference type="InterPro" id="IPR036872">
    <property type="entry name" value="CH_dom_sf"/>
</dbReference>
<dbReference type="FunFam" id="1.20.58.60:FF:000039">
    <property type="entry name" value="Short stop, isoform N"/>
    <property type="match status" value="1"/>
</dbReference>
<keyword evidence="3" id="KW-0963">Cytoplasm</keyword>
<dbReference type="PROSITE" id="PS50002">
    <property type="entry name" value="SH3"/>
    <property type="match status" value="1"/>
</dbReference>
<dbReference type="InterPro" id="IPR001101">
    <property type="entry name" value="Plectin_repeat"/>
</dbReference>
<feature type="coiled-coil region" evidence="10">
    <location>
        <begin position="5728"/>
        <end position="5788"/>
    </location>
</feature>
<feature type="compositionally biased region" description="Polar residues" evidence="11">
    <location>
        <begin position="7633"/>
        <end position="7659"/>
    </location>
</feature>
<feature type="region of interest" description="Disordered" evidence="11">
    <location>
        <begin position="7106"/>
        <end position="7130"/>
    </location>
</feature>
<gene>
    <name evidence="16" type="ORF">Fcan01_03407</name>
</gene>
<keyword evidence="10" id="KW-0175">Coiled coil</keyword>
<dbReference type="InterPro" id="IPR001589">
    <property type="entry name" value="Actinin_actin-bd_CS"/>
</dbReference>
<feature type="region of interest" description="Disordered" evidence="11">
    <location>
        <begin position="7390"/>
        <end position="7410"/>
    </location>
</feature>
<dbReference type="EMBL" id="LNIX01000001">
    <property type="protein sequence ID" value="OXA65131.1"/>
    <property type="molecule type" value="Genomic_DNA"/>
</dbReference>
<dbReference type="GO" id="GO:0008017">
    <property type="term" value="F:microtubule binding"/>
    <property type="evidence" value="ECO:0007669"/>
    <property type="project" value="InterPro"/>
</dbReference>
<feature type="compositionally biased region" description="Basic and acidic residues" evidence="11">
    <location>
        <begin position="4503"/>
        <end position="4512"/>
    </location>
</feature>
<proteinExistence type="predicted"/>
<dbReference type="Proteomes" id="UP000198287">
    <property type="component" value="Unassembled WGS sequence"/>
</dbReference>
<keyword evidence="2 9" id="KW-0728">SH3 domain</keyword>
<dbReference type="PROSITE" id="PS51460">
    <property type="entry name" value="GAR"/>
    <property type="match status" value="1"/>
</dbReference>
<feature type="compositionally biased region" description="Polar residues" evidence="11">
    <location>
        <begin position="7584"/>
        <end position="7605"/>
    </location>
</feature>
<evidence type="ECO:0000256" key="8">
    <source>
        <dbReference type="ARBA" id="ARBA00023212"/>
    </source>
</evidence>
<dbReference type="FunFam" id="1.20.58.60:FF:000001">
    <property type="entry name" value="Microtubule-actin cross-linking factor 1"/>
    <property type="match status" value="2"/>
</dbReference>
<dbReference type="SMART" id="SM00054">
    <property type="entry name" value="EFh"/>
    <property type="match status" value="2"/>
</dbReference>
<dbReference type="GO" id="GO:0031122">
    <property type="term" value="P:cytoplasmic microtubule organization"/>
    <property type="evidence" value="ECO:0007669"/>
    <property type="project" value="TreeGrafter"/>
</dbReference>
<evidence type="ECO:0000256" key="3">
    <source>
        <dbReference type="ARBA" id="ARBA00022490"/>
    </source>
</evidence>
<name>A0A226F7E7_FOLCA</name>
<dbReference type="Gene3D" id="2.30.30.40">
    <property type="entry name" value="SH3 Domains"/>
    <property type="match status" value="1"/>
</dbReference>
<dbReference type="InterPro" id="IPR049538">
    <property type="entry name" value="PCN-like_spectrin-like_rpt"/>
</dbReference>
<dbReference type="PROSITE" id="PS00020">
    <property type="entry name" value="ACTININ_2"/>
    <property type="match status" value="1"/>
</dbReference>
<dbReference type="SMART" id="SM00243">
    <property type="entry name" value="GAS2"/>
    <property type="match status" value="1"/>
</dbReference>
<dbReference type="InterPro" id="IPR002017">
    <property type="entry name" value="Spectrin_repeat"/>
</dbReference>
<evidence type="ECO:0000256" key="6">
    <source>
        <dbReference type="ARBA" id="ARBA00022737"/>
    </source>
</evidence>
<feature type="region of interest" description="Disordered" evidence="11">
    <location>
        <begin position="2392"/>
        <end position="2441"/>
    </location>
</feature>
<feature type="compositionally biased region" description="Polar residues" evidence="11">
    <location>
        <begin position="2017"/>
        <end position="2040"/>
    </location>
</feature>
<dbReference type="Pfam" id="PF21019">
    <property type="entry name" value="Spectrin_3"/>
    <property type="match status" value="1"/>
</dbReference>
<evidence type="ECO:0000256" key="10">
    <source>
        <dbReference type="SAM" id="Coils"/>
    </source>
</evidence>
<dbReference type="GO" id="GO:0003779">
    <property type="term" value="F:actin binding"/>
    <property type="evidence" value="ECO:0007669"/>
    <property type="project" value="UniProtKB-KW"/>
</dbReference>
<accession>A0A226F7E7</accession>
<dbReference type="Gene3D" id="3.90.1290.10">
    <property type="entry name" value="Plakin repeat"/>
    <property type="match status" value="9"/>
</dbReference>
<feature type="coiled-coil region" evidence="10">
    <location>
        <begin position="5248"/>
        <end position="5275"/>
    </location>
</feature>
<evidence type="ECO:0000256" key="5">
    <source>
        <dbReference type="ARBA" id="ARBA00022701"/>
    </source>
</evidence>
<evidence type="ECO:0000256" key="11">
    <source>
        <dbReference type="SAM" id="MobiDB-lite"/>
    </source>
</evidence>
<feature type="compositionally biased region" description="Low complexity" evidence="11">
    <location>
        <begin position="7660"/>
        <end position="7709"/>
    </location>
</feature>
<feature type="coiled-coil region" evidence="10">
    <location>
        <begin position="5110"/>
        <end position="5205"/>
    </location>
</feature>
<evidence type="ECO:0000259" key="12">
    <source>
        <dbReference type="PROSITE" id="PS50002"/>
    </source>
</evidence>
<evidence type="ECO:0000256" key="4">
    <source>
        <dbReference type="ARBA" id="ARBA00022553"/>
    </source>
</evidence>
<evidence type="ECO:0000256" key="7">
    <source>
        <dbReference type="ARBA" id="ARBA00023203"/>
    </source>
</evidence>
<dbReference type="PROSITE" id="PS50222">
    <property type="entry name" value="EF_HAND_2"/>
    <property type="match status" value="1"/>
</dbReference>
<dbReference type="GO" id="GO:0042060">
    <property type="term" value="P:wound healing"/>
    <property type="evidence" value="ECO:0007669"/>
    <property type="project" value="TreeGrafter"/>
</dbReference>
<evidence type="ECO:0000313" key="16">
    <source>
        <dbReference type="EMBL" id="OXA65131.1"/>
    </source>
</evidence>
<dbReference type="InterPro" id="IPR035915">
    <property type="entry name" value="Plakin_repeat_sf"/>
</dbReference>
<dbReference type="PANTHER" id="PTHR23169:SF23">
    <property type="entry name" value="SHORT STOP, ISOFORM H"/>
    <property type="match status" value="1"/>
</dbReference>
<evidence type="ECO:0000259" key="15">
    <source>
        <dbReference type="PROSITE" id="PS51460"/>
    </source>
</evidence>
<dbReference type="GO" id="GO:0005737">
    <property type="term" value="C:cytoplasm"/>
    <property type="evidence" value="ECO:0007669"/>
    <property type="project" value="TreeGrafter"/>
</dbReference>
<dbReference type="SUPFAM" id="SSF75399">
    <property type="entry name" value="Plakin repeat"/>
    <property type="match status" value="14"/>
</dbReference>
<feature type="domain" description="Calponin-homology (CH)" evidence="13">
    <location>
        <begin position="63"/>
        <end position="168"/>
    </location>
</feature>
<feature type="coiled-coil region" evidence="10">
    <location>
        <begin position="279"/>
        <end position="327"/>
    </location>
</feature>